<dbReference type="InterPro" id="IPR001753">
    <property type="entry name" value="Enoyl-CoA_hydra/iso"/>
</dbReference>
<proteinExistence type="inferred from homology"/>
<dbReference type="GO" id="GO:0016787">
    <property type="term" value="F:hydrolase activity"/>
    <property type="evidence" value="ECO:0007669"/>
    <property type="project" value="UniProtKB-KW"/>
</dbReference>
<keyword evidence="3" id="KW-1185">Reference proteome</keyword>
<dbReference type="PANTHER" id="PTHR43802">
    <property type="entry name" value="ENOYL-COA HYDRATASE"/>
    <property type="match status" value="1"/>
</dbReference>
<evidence type="ECO:0000313" key="3">
    <source>
        <dbReference type="Proteomes" id="UP000595703"/>
    </source>
</evidence>
<accession>A0A7U3UXB0</accession>
<reference evidence="2 3" key="2">
    <citation type="journal article" date="2011" name="J. Antibiot.">
        <title>Furaquinocins I and J: novel polyketide isoprenoid hybrid compounds from Streptomyces reveromyceticus SN-593.</title>
        <authorList>
            <person name="Panthee S."/>
            <person name="Takahashi S."/>
            <person name="Takagi H."/>
            <person name="Nogawa T."/>
            <person name="Oowada E."/>
            <person name="Uramoto M."/>
            <person name="Osada H."/>
        </authorList>
    </citation>
    <scope>NUCLEOTIDE SEQUENCE [LARGE SCALE GENOMIC DNA]</scope>
    <source>
        <strain evidence="2 3">SN-593</strain>
    </source>
</reference>
<dbReference type="Gene3D" id="3.90.226.10">
    <property type="entry name" value="2-enoyl-CoA Hydratase, Chain A, domain 1"/>
    <property type="match status" value="1"/>
</dbReference>
<keyword evidence="2" id="KW-0378">Hydrolase</keyword>
<dbReference type="SUPFAM" id="SSF52096">
    <property type="entry name" value="ClpP/crotonase"/>
    <property type="match status" value="1"/>
</dbReference>
<gene>
    <name evidence="2" type="ORF">RVR_9605</name>
</gene>
<dbReference type="PANTHER" id="PTHR43802:SF1">
    <property type="entry name" value="IP11341P-RELATED"/>
    <property type="match status" value="1"/>
</dbReference>
<dbReference type="AlphaFoldDB" id="A0A7U3UXB0"/>
<dbReference type="KEGG" id="arev:RVR_9605"/>
<protein>
    <submittedName>
        <fullName evidence="2">Putative hydrolase</fullName>
    </submittedName>
</protein>
<evidence type="ECO:0000256" key="1">
    <source>
        <dbReference type="ARBA" id="ARBA00005254"/>
    </source>
</evidence>
<organism evidence="2 3">
    <name type="scientific">Actinacidiphila reveromycinica</name>
    <dbReference type="NCBI Taxonomy" id="659352"/>
    <lineage>
        <taxon>Bacteria</taxon>
        <taxon>Bacillati</taxon>
        <taxon>Actinomycetota</taxon>
        <taxon>Actinomycetes</taxon>
        <taxon>Kitasatosporales</taxon>
        <taxon>Streptomycetaceae</taxon>
        <taxon>Actinacidiphila</taxon>
    </lineage>
</organism>
<reference evidence="2 3" key="4">
    <citation type="journal article" date="2020" name="Sci. Rep.">
        <title>beta-carboline chemical signals induce reveromycin production through a LuxR family regulator in Streptomyces sp. SN-593.</title>
        <authorList>
            <person name="Panthee S."/>
            <person name="Kito N."/>
            <person name="Hayashi T."/>
            <person name="Shimizu T."/>
            <person name="Ishikawa J."/>
            <person name="Hamamoto H."/>
            <person name="Osada H."/>
            <person name="Takahashi S."/>
        </authorList>
    </citation>
    <scope>NUCLEOTIDE SEQUENCE [LARGE SCALE GENOMIC DNA]</scope>
    <source>
        <strain evidence="2 3">SN-593</strain>
    </source>
</reference>
<sequence>MKELVVSEQNPSYFTAFENLAMSRTSTGVLTLRFHTGGGPATFTGTTHTDFPRALFEIGEDRDNRVLVLTGTGDRFMTDIDGPSLGDITKPAQWDRTVAEGRRVLQRLVDLEMPVIAAVNGPVSVHSEYALLADIVVAADTTVFSDFPHLTFGIVPGDGIQIAWEEALGVNRARHLTLTQGSFTAEQAERWGAVAEVHPLDKVLPRAQELAETLAAKPQLLTRYLAVTLRQRISRRMAEGLQVGMALEGLTAADLAHHSN</sequence>
<reference evidence="2 3" key="3">
    <citation type="journal article" date="2011" name="Nat. Chem. Biol.">
        <title>Reveromycin A biosynthesis uses RevG and RevJ for stereospecific spiroacetal formation.</title>
        <authorList>
            <person name="Takahashi S."/>
            <person name="Toyoda A."/>
            <person name="Sekiyama Y."/>
            <person name="Takagi H."/>
            <person name="Nogawa T."/>
            <person name="Uramoto M."/>
            <person name="Suzuki R."/>
            <person name="Koshino H."/>
            <person name="Kumano T."/>
            <person name="Panthee S."/>
            <person name="Dairi T."/>
            <person name="Ishikawa J."/>
            <person name="Ikeda H."/>
            <person name="Sakaki Y."/>
            <person name="Osada H."/>
        </authorList>
    </citation>
    <scope>NUCLEOTIDE SEQUENCE [LARGE SCALE GENOMIC DNA]</scope>
    <source>
        <strain evidence="2 3">SN-593</strain>
    </source>
</reference>
<dbReference type="Pfam" id="PF00378">
    <property type="entry name" value="ECH_1"/>
    <property type="match status" value="1"/>
</dbReference>
<dbReference type="CDD" id="cd06558">
    <property type="entry name" value="crotonase-like"/>
    <property type="match status" value="1"/>
</dbReference>
<reference evidence="2 3" key="1">
    <citation type="journal article" date="2010" name="J. Bacteriol.">
        <title>Biochemical characterization of a novel indole prenyltransferase from Streptomyces sp. SN-593.</title>
        <authorList>
            <person name="Takahashi S."/>
            <person name="Takagi H."/>
            <person name="Toyoda A."/>
            <person name="Uramoto M."/>
            <person name="Nogawa T."/>
            <person name="Ueki M."/>
            <person name="Sakaki Y."/>
            <person name="Osada H."/>
        </authorList>
    </citation>
    <scope>NUCLEOTIDE SEQUENCE [LARGE SCALE GENOMIC DNA]</scope>
    <source>
        <strain evidence="2 3">SN-593</strain>
    </source>
</reference>
<dbReference type="Proteomes" id="UP000595703">
    <property type="component" value="Chromosome"/>
</dbReference>
<dbReference type="InterPro" id="IPR029045">
    <property type="entry name" value="ClpP/crotonase-like_dom_sf"/>
</dbReference>
<name>A0A7U3UXB0_9ACTN</name>
<dbReference type="EMBL" id="AP018365">
    <property type="protein sequence ID" value="BBB01956.1"/>
    <property type="molecule type" value="Genomic_DNA"/>
</dbReference>
<evidence type="ECO:0000313" key="2">
    <source>
        <dbReference type="EMBL" id="BBB01956.1"/>
    </source>
</evidence>
<comment type="similarity">
    <text evidence="1">Belongs to the enoyl-CoA hydratase/isomerase family.</text>
</comment>